<evidence type="ECO:0000256" key="1">
    <source>
        <dbReference type="SAM" id="MobiDB-lite"/>
    </source>
</evidence>
<dbReference type="VEuPathDB" id="FungiDB:CPAG_01218"/>
<reference evidence="3" key="2">
    <citation type="journal article" date="2009" name="Genome Res.">
        <title>Comparative genomic analyses of the human fungal pathogens Coccidioides and their relatives.</title>
        <authorList>
            <person name="Sharpton T.J."/>
            <person name="Stajich J.E."/>
            <person name="Rounsley S.D."/>
            <person name="Gardner M.J."/>
            <person name="Wortman J.R."/>
            <person name="Jordar V.S."/>
            <person name="Maiti R."/>
            <person name="Kodira C.D."/>
            <person name="Neafsey D.E."/>
            <person name="Zeng Q."/>
            <person name="Hung C.-Y."/>
            <person name="McMahan C."/>
            <person name="Muszewska A."/>
            <person name="Grynberg M."/>
            <person name="Mandel M.A."/>
            <person name="Kellner E.M."/>
            <person name="Barker B.M."/>
            <person name="Galgiani J.N."/>
            <person name="Orbach M.J."/>
            <person name="Kirkland T.N."/>
            <person name="Cole G.T."/>
            <person name="Henn M.R."/>
            <person name="Birren B.W."/>
            <person name="Taylor J.W."/>
        </authorList>
    </citation>
    <scope>NUCLEOTIDE SEQUENCE [LARGE SCALE GENOMIC DNA]</scope>
    <source>
        <strain evidence="3">RMSCC 3488</strain>
    </source>
</reference>
<evidence type="ECO:0000313" key="2">
    <source>
        <dbReference type="EMBL" id="KMM64867.1"/>
    </source>
</evidence>
<sequence>MPRPVCSYGNHHASRLARKSTVQRRDRMASISKIKTGYTPRYFAFFAHQQLLTDPELPICNFCDESDYGPVTPCSEVSREDGSTAEVEEKKRKEKKGHVLLERRE</sequence>
<proteinExistence type="predicted"/>
<reference evidence="3" key="3">
    <citation type="journal article" date="2010" name="Genome Res.">
        <title>Population genomic sequencing of Coccidioides fungi reveals recent hybridization and transposon control.</title>
        <authorList>
            <person name="Neafsey D.E."/>
            <person name="Barker B.M."/>
            <person name="Sharpton T.J."/>
            <person name="Stajich J.E."/>
            <person name="Park D.J."/>
            <person name="Whiston E."/>
            <person name="Hung C.-Y."/>
            <person name="McMahan C."/>
            <person name="White J."/>
            <person name="Sykes S."/>
            <person name="Heiman D."/>
            <person name="Young S."/>
            <person name="Zeng Q."/>
            <person name="Abouelleil A."/>
            <person name="Aftuck L."/>
            <person name="Bessette D."/>
            <person name="Brown A."/>
            <person name="FitzGerald M."/>
            <person name="Lui A."/>
            <person name="Macdonald J.P."/>
            <person name="Priest M."/>
            <person name="Orbach M.J."/>
            <person name="Galgiani J.N."/>
            <person name="Kirkland T.N."/>
            <person name="Cole G.T."/>
            <person name="Birren B.W."/>
            <person name="Henn M.R."/>
            <person name="Taylor J.W."/>
            <person name="Rounsley S.D."/>
        </authorList>
    </citation>
    <scope>NUCLEOTIDE SEQUENCE [LARGE SCALE GENOMIC DNA]</scope>
    <source>
        <strain evidence="3">RMSCC 3488</strain>
    </source>
</reference>
<name>A0A0J6I0S9_COCPO</name>
<dbReference type="EMBL" id="DS268109">
    <property type="protein sequence ID" value="KMM64867.1"/>
    <property type="molecule type" value="Genomic_DNA"/>
</dbReference>
<feature type="compositionally biased region" description="Basic and acidic residues" evidence="1">
    <location>
        <begin position="77"/>
        <end position="105"/>
    </location>
</feature>
<dbReference type="Proteomes" id="UP000054567">
    <property type="component" value="Unassembled WGS sequence"/>
</dbReference>
<evidence type="ECO:0000313" key="3">
    <source>
        <dbReference type="Proteomes" id="UP000054567"/>
    </source>
</evidence>
<accession>A0A0J6I0S9</accession>
<feature type="region of interest" description="Disordered" evidence="1">
    <location>
        <begin position="74"/>
        <end position="105"/>
    </location>
</feature>
<gene>
    <name evidence="2" type="ORF">CPAG_01218</name>
</gene>
<feature type="region of interest" description="Disordered" evidence="1">
    <location>
        <begin position="1"/>
        <end position="24"/>
    </location>
</feature>
<reference evidence="2 3" key="1">
    <citation type="submission" date="2007-06" db="EMBL/GenBank/DDBJ databases">
        <title>The Genome Sequence of Coccidioides posadasii RMSCC_3488.</title>
        <authorList>
            <consortium name="Coccidioides Genome Resources Consortium"/>
            <consortium name="The Broad Institute Genome Sequencing Platform"/>
            <person name="Henn M.R."/>
            <person name="Sykes S."/>
            <person name="Young S."/>
            <person name="Jaffe D."/>
            <person name="Berlin A."/>
            <person name="Alvarez P."/>
            <person name="Butler J."/>
            <person name="Gnerre S."/>
            <person name="Grabherr M."/>
            <person name="Mauceli E."/>
            <person name="Brockman W."/>
            <person name="Kodira C."/>
            <person name="Alvarado L."/>
            <person name="Zeng Q."/>
            <person name="Crawford M."/>
            <person name="Antoine C."/>
            <person name="Devon K."/>
            <person name="Galgiani J."/>
            <person name="Orsborn K."/>
            <person name="Lewis M.L."/>
            <person name="Nusbaum C."/>
            <person name="Galagan J."/>
            <person name="Birren B."/>
        </authorList>
    </citation>
    <scope>NUCLEOTIDE SEQUENCE [LARGE SCALE GENOMIC DNA]</scope>
    <source>
        <strain evidence="2 3">RMSCC 3488</strain>
    </source>
</reference>
<feature type="compositionally biased region" description="Basic residues" evidence="1">
    <location>
        <begin position="12"/>
        <end position="22"/>
    </location>
</feature>
<organism evidence="2 3">
    <name type="scientific">Coccidioides posadasii RMSCC 3488</name>
    <dbReference type="NCBI Taxonomy" id="454284"/>
    <lineage>
        <taxon>Eukaryota</taxon>
        <taxon>Fungi</taxon>
        <taxon>Dikarya</taxon>
        <taxon>Ascomycota</taxon>
        <taxon>Pezizomycotina</taxon>
        <taxon>Eurotiomycetes</taxon>
        <taxon>Eurotiomycetidae</taxon>
        <taxon>Onygenales</taxon>
        <taxon>Onygenaceae</taxon>
        <taxon>Coccidioides</taxon>
    </lineage>
</organism>
<protein>
    <submittedName>
        <fullName evidence="2">Uncharacterized protein</fullName>
    </submittedName>
</protein>
<dbReference type="AlphaFoldDB" id="A0A0J6I0S9"/>